<feature type="non-terminal residue" evidence="2">
    <location>
        <position position="1"/>
    </location>
</feature>
<reference evidence="2" key="1">
    <citation type="journal article" date="2014" name="Front. Microbiol.">
        <title>High frequency of phylogenetically diverse reductive dehalogenase-homologous genes in deep subseafloor sedimentary metagenomes.</title>
        <authorList>
            <person name="Kawai M."/>
            <person name="Futagami T."/>
            <person name="Toyoda A."/>
            <person name="Takaki Y."/>
            <person name="Nishi S."/>
            <person name="Hori S."/>
            <person name="Arai W."/>
            <person name="Tsubouchi T."/>
            <person name="Morono Y."/>
            <person name="Uchiyama I."/>
            <person name="Ito T."/>
            <person name="Fujiyama A."/>
            <person name="Inagaki F."/>
            <person name="Takami H."/>
        </authorList>
    </citation>
    <scope>NUCLEOTIDE SEQUENCE</scope>
    <source>
        <strain evidence="2">Expedition CK06-06</strain>
    </source>
</reference>
<dbReference type="InterPro" id="IPR000415">
    <property type="entry name" value="Nitroreductase-like"/>
</dbReference>
<feature type="domain" description="Nitroreductase" evidence="1">
    <location>
        <begin position="22"/>
        <end position="112"/>
    </location>
</feature>
<organism evidence="2">
    <name type="scientific">marine sediment metagenome</name>
    <dbReference type="NCBI Taxonomy" id="412755"/>
    <lineage>
        <taxon>unclassified sequences</taxon>
        <taxon>metagenomes</taxon>
        <taxon>ecological metagenomes</taxon>
    </lineage>
</organism>
<dbReference type="EMBL" id="BARU01029257">
    <property type="protein sequence ID" value="GAH64826.1"/>
    <property type="molecule type" value="Genomic_DNA"/>
</dbReference>
<proteinExistence type="predicted"/>
<dbReference type="AlphaFoldDB" id="X1H3R5"/>
<sequence>TTFLPDISLFSLKRETSGKKLANAGLSQSAIHSAPLDIVITAIYARTMIKYRERGTRYVHIEAGHVAENLQLQAVALGLGSVPIGAFYDEKVKNVIGCTNEEVPLYIIPIGKPRE</sequence>
<name>X1H3R5_9ZZZZ</name>
<dbReference type="SUPFAM" id="SSF55469">
    <property type="entry name" value="FMN-dependent nitroreductase-like"/>
    <property type="match status" value="1"/>
</dbReference>
<dbReference type="GO" id="GO:0016491">
    <property type="term" value="F:oxidoreductase activity"/>
    <property type="evidence" value="ECO:0007669"/>
    <property type="project" value="InterPro"/>
</dbReference>
<evidence type="ECO:0000313" key="2">
    <source>
        <dbReference type="EMBL" id="GAH64826.1"/>
    </source>
</evidence>
<dbReference type="InterPro" id="IPR052544">
    <property type="entry name" value="Bacteriocin_Proc_Enz"/>
</dbReference>
<comment type="caution">
    <text evidence="2">The sequence shown here is derived from an EMBL/GenBank/DDBJ whole genome shotgun (WGS) entry which is preliminary data.</text>
</comment>
<evidence type="ECO:0000259" key="1">
    <source>
        <dbReference type="Pfam" id="PF00881"/>
    </source>
</evidence>
<dbReference type="Gene3D" id="3.40.109.10">
    <property type="entry name" value="NADH Oxidase"/>
    <property type="match status" value="1"/>
</dbReference>
<dbReference type="Pfam" id="PF00881">
    <property type="entry name" value="Nitroreductase"/>
    <property type="match status" value="1"/>
</dbReference>
<dbReference type="InterPro" id="IPR029479">
    <property type="entry name" value="Nitroreductase"/>
</dbReference>
<protein>
    <recommendedName>
        <fullName evidence="1">Nitroreductase domain-containing protein</fullName>
    </recommendedName>
</protein>
<dbReference type="PANTHER" id="PTHR43745">
    <property type="entry name" value="NITROREDUCTASE MJ1384-RELATED"/>
    <property type="match status" value="1"/>
</dbReference>
<gene>
    <name evidence="2" type="ORF">S03H2_46576</name>
</gene>
<dbReference type="PANTHER" id="PTHR43745:SF2">
    <property type="entry name" value="NITROREDUCTASE MJ1384-RELATED"/>
    <property type="match status" value="1"/>
</dbReference>
<accession>X1H3R5</accession>
<dbReference type="CDD" id="cd02142">
    <property type="entry name" value="McbC_SagB-like_oxidoreductase"/>
    <property type="match status" value="1"/>
</dbReference>